<dbReference type="PANTHER" id="PTHR42993">
    <property type="entry name" value="MAOC-LIKE DEHYDRATASE DOMAIN-CONTAINING PROTEIN"/>
    <property type="match status" value="1"/>
</dbReference>
<dbReference type="KEGG" id="many:MANY_39190"/>
<dbReference type="Proteomes" id="UP000467249">
    <property type="component" value="Chromosome"/>
</dbReference>
<dbReference type="Pfam" id="PF01575">
    <property type="entry name" value="MaoC_dehydratas"/>
    <property type="match status" value="1"/>
</dbReference>
<dbReference type="RefSeq" id="WP_163805710.1">
    <property type="nucleotide sequence ID" value="NZ_AP022620.1"/>
</dbReference>
<evidence type="ECO:0000313" key="3">
    <source>
        <dbReference type="EMBL" id="BBZ78582.1"/>
    </source>
</evidence>
<name>A0A6N4WF73_9MYCO</name>
<evidence type="ECO:0000259" key="2">
    <source>
        <dbReference type="Pfam" id="PF01575"/>
    </source>
</evidence>
<sequence length="155" mass="16753">MSTIAFDALADAAGRDLGRTEWTVIDQARVNDFADVTEDHQWIHVDPVRASAGPYGSTIAHGYLTLSYAGARLSELLDVPDCTSIINYGLDRARFPAPLKSGTRIRTHGVISDVESVPQGFQVSVRITAEAEDSDRPVCVADVKVRVLKVPTGSE</sequence>
<gene>
    <name evidence="3" type="ORF">MANY_39190</name>
</gene>
<keyword evidence="4" id="KW-1185">Reference proteome</keyword>
<dbReference type="SUPFAM" id="SSF54637">
    <property type="entry name" value="Thioesterase/thiol ester dehydrase-isomerase"/>
    <property type="match status" value="1"/>
</dbReference>
<dbReference type="EMBL" id="AP022620">
    <property type="protein sequence ID" value="BBZ78582.1"/>
    <property type="molecule type" value="Genomic_DNA"/>
</dbReference>
<evidence type="ECO:0000256" key="1">
    <source>
        <dbReference type="ARBA" id="ARBA00005254"/>
    </source>
</evidence>
<dbReference type="InterPro" id="IPR039375">
    <property type="entry name" value="NodN-like"/>
</dbReference>
<accession>A0A6N4WF73</accession>
<reference evidence="3 4" key="1">
    <citation type="journal article" date="2019" name="Emerg. Microbes Infect.">
        <title>Comprehensive subspecies identification of 175 nontuberculous mycobacteria species based on 7547 genomic profiles.</title>
        <authorList>
            <person name="Matsumoto Y."/>
            <person name="Kinjo T."/>
            <person name="Motooka D."/>
            <person name="Nabeya D."/>
            <person name="Jung N."/>
            <person name="Uechi K."/>
            <person name="Horii T."/>
            <person name="Iida T."/>
            <person name="Fujita J."/>
            <person name="Nakamura S."/>
        </authorList>
    </citation>
    <scope>NUCLEOTIDE SEQUENCE [LARGE SCALE GENOMIC DNA]</scope>
    <source>
        <strain evidence="3 4">JCM 30275</strain>
    </source>
</reference>
<dbReference type="CDD" id="cd03450">
    <property type="entry name" value="NodN"/>
    <property type="match status" value="1"/>
</dbReference>
<evidence type="ECO:0000313" key="4">
    <source>
        <dbReference type="Proteomes" id="UP000467249"/>
    </source>
</evidence>
<proteinExistence type="inferred from homology"/>
<dbReference type="Gene3D" id="3.10.129.10">
    <property type="entry name" value="Hotdog Thioesterase"/>
    <property type="match status" value="1"/>
</dbReference>
<protein>
    <submittedName>
        <fullName evidence="3">MaoC family dehydratase</fullName>
    </submittedName>
</protein>
<dbReference type="AlphaFoldDB" id="A0A6N4WF73"/>
<feature type="domain" description="MaoC-like" evidence="2">
    <location>
        <begin position="12"/>
        <end position="128"/>
    </location>
</feature>
<dbReference type="InterPro" id="IPR002539">
    <property type="entry name" value="MaoC-like_dom"/>
</dbReference>
<comment type="similarity">
    <text evidence="1">Belongs to the enoyl-CoA hydratase/isomerase family.</text>
</comment>
<organism evidence="3 4">
    <name type="scientific">Mycolicibacterium anyangense</name>
    <dbReference type="NCBI Taxonomy" id="1431246"/>
    <lineage>
        <taxon>Bacteria</taxon>
        <taxon>Bacillati</taxon>
        <taxon>Actinomycetota</taxon>
        <taxon>Actinomycetes</taxon>
        <taxon>Mycobacteriales</taxon>
        <taxon>Mycobacteriaceae</taxon>
        <taxon>Mycolicibacterium</taxon>
    </lineage>
</organism>
<dbReference type="PANTHER" id="PTHR42993:SF1">
    <property type="entry name" value="MAOC-LIKE DEHYDRATASE DOMAIN-CONTAINING PROTEIN"/>
    <property type="match status" value="1"/>
</dbReference>
<dbReference type="InterPro" id="IPR029069">
    <property type="entry name" value="HotDog_dom_sf"/>
</dbReference>